<dbReference type="InterPro" id="IPR003593">
    <property type="entry name" value="AAA+_ATPase"/>
</dbReference>
<feature type="transmembrane region" description="Helical" evidence="10">
    <location>
        <begin position="338"/>
        <end position="358"/>
    </location>
</feature>
<dbReference type="PANTHER" id="PTHR24221">
    <property type="entry name" value="ATP-BINDING CASSETTE SUB-FAMILY B"/>
    <property type="match status" value="1"/>
</dbReference>
<feature type="transmembrane region" description="Helical" evidence="10">
    <location>
        <begin position="522"/>
        <end position="544"/>
    </location>
</feature>
<dbReference type="PANTHER" id="PTHR24221:SF654">
    <property type="entry name" value="ATP-BINDING CASSETTE SUB-FAMILY B MEMBER 6"/>
    <property type="match status" value="1"/>
</dbReference>
<keyword evidence="13" id="KW-0378">Hydrolase</keyword>
<evidence type="ECO:0000256" key="3">
    <source>
        <dbReference type="ARBA" id="ARBA00022475"/>
    </source>
</evidence>
<dbReference type="GO" id="GO:0016887">
    <property type="term" value="F:ATP hydrolysis activity"/>
    <property type="evidence" value="ECO:0007669"/>
    <property type="project" value="InterPro"/>
</dbReference>
<dbReference type="AlphaFoldDB" id="A0A4P6LUV0"/>
<keyword evidence="9 10" id="KW-0472">Membrane</keyword>
<dbReference type="InterPro" id="IPR017871">
    <property type="entry name" value="ABC_transporter-like_CS"/>
</dbReference>
<dbReference type="GO" id="GO:0008234">
    <property type="term" value="F:cysteine-type peptidase activity"/>
    <property type="evidence" value="ECO:0007669"/>
    <property type="project" value="UniProtKB-KW"/>
</dbReference>
<feature type="transmembrane region" description="Helical" evidence="10">
    <location>
        <begin position="443"/>
        <end position="460"/>
    </location>
</feature>
<comment type="subcellular location">
    <subcellularLocation>
        <location evidence="1">Cell membrane</location>
        <topology evidence="1">Multi-pass membrane protein</topology>
    </subcellularLocation>
</comment>
<feature type="domain" description="ABC transmembrane type-1" evidence="12">
    <location>
        <begin position="306"/>
        <end position="581"/>
    </location>
</feature>
<dbReference type="EMBL" id="CP035945">
    <property type="protein sequence ID" value="QBE94823.1"/>
    <property type="molecule type" value="Genomic_DNA"/>
</dbReference>
<dbReference type="PROSITE" id="PS00211">
    <property type="entry name" value="ABC_TRANSPORTER_1"/>
    <property type="match status" value="1"/>
</dbReference>
<dbReference type="PROSITE" id="PS50893">
    <property type="entry name" value="ABC_TRANSPORTER_2"/>
    <property type="match status" value="1"/>
</dbReference>
<dbReference type="InterPro" id="IPR039421">
    <property type="entry name" value="Type_1_exporter"/>
</dbReference>
<evidence type="ECO:0000256" key="5">
    <source>
        <dbReference type="ARBA" id="ARBA00022741"/>
    </source>
</evidence>
<dbReference type="InterPro" id="IPR011527">
    <property type="entry name" value="ABC1_TM_dom"/>
</dbReference>
<evidence type="ECO:0000256" key="7">
    <source>
        <dbReference type="ARBA" id="ARBA00022840"/>
    </source>
</evidence>
<evidence type="ECO:0000259" key="11">
    <source>
        <dbReference type="PROSITE" id="PS50893"/>
    </source>
</evidence>
<evidence type="ECO:0000256" key="6">
    <source>
        <dbReference type="ARBA" id="ARBA00022807"/>
    </source>
</evidence>
<protein>
    <submittedName>
        <fullName evidence="13">Leukotoxin export ATP-binding protein LtxB</fullName>
        <ecNumber evidence="13">3.6.3.43</ecNumber>
    </submittedName>
</protein>
<keyword evidence="3" id="KW-1003">Cell membrane</keyword>
<dbReference type="KEGG" id="bpro:PMF13cell1_00316"/>
<dbReference type="EC" id="3.6.3.43" evidence="13"/>
<dbReference type="GO" id="GO:0005524">
    <property type="term" value="F:ATP binding"/>
    <property type="evidence" value="ECO:0007669"/>
    <property type="project" value="UniProtKB-KW"/>
</dbReference>
<keyword evidence="5" id="KW-0547">Nucleotide-binding</keyword>
<evidence type="ECO:0000256" key="8">
    <source>
        <dbReference type="ARBA" id="ARBA00022989"/>
    </source>
</evidence>
<keyword evidence="2" id="KW-0813">Transport</keyword>
<keyword evidence="6" id="KW-0788">Thiol protease</keyword>
<dbReference type="SMART" id="SM00382">
    <property type="entry name" value="AAA"/>
    <property type="match status" value="1"/>
</dbReference>
<gene>
    <name evidence="13" type="primary">ltxB</name>
    <name evidence="13" type="ORF">PMF13cell1_00316</name>
</gene>
<reference evidence="13 14" key="1">
    <citation type="submission" date="2019-01" db="EMBL/GenBank/DDBJ databases">
        <title>PMF-metabolizing Aryl O-demethylase.</title>
        <authorList>
            <person name="Kim M."/>
        </authorList>
    </citation>
    <scope>NUCLEOTIDE SEQUENCE [LARGE SCALE GENOMIC DNA]</scope>
    <source>
        <strain evidence="13 14">PMF1</strain>
    </source>
</reference>
<evidence type="ECO:0000313" key="13">
    <source>
        <dbReference type="EMBL" id="QBE94823.1"/>
    </source>
</evidence>
<keyword evidence="6" id="KW-0645">Protease</keyword>
<dbReference type="Gene3D" id="3.40.50.300">
    <property type="entry name" value="P-loop containing nucleotide triphosphate hydrolases"/>
    <property type="match status" value="1"/>
</dbReference>
<evidence type="ECO:0000256" key="4">
    <source>
        <dbReference type="ARBA" id="ARBA00022692"/>
    </source>
</evidence>
<evidence type="ECO:0000313" key="14">
    <source>
        <dbReference type="Proteomes" id="UP000289794"/>
    </source>
</evidence>
<dbReference type="InterPro" id="IPR003439">
    <property type="entry name" value="ABC_transporter-like_ATP-bd"/>
</dbReference>
<dbReference type="SUPFAM" id="SSF90123">
    <property type="entry name" value="ABC transporter transmembrane region"/>
    <property type="match status" value="1"/>
</dbReference>
<dbReference type="Gene3D" id="1.20.1560.10">
    <property type="entry name" value="ABC transporter type 1, transmembrane domain"/>
    <property type="match status" value="1"/>
</dbReference>
<dbReference type="GO" id="GO:0005886">
    <property type="term" value="C:plasma membrane"/>
    <property type="evidence" value="ECO:0007669"/>
    <property type="project" value="UniProtKB-SubCell"/>
</dbReference>
<feature type="transmembrane region" description="Helical" evidence="10">
    <location>
        <begin position="550"/>
        <end position="573"/>
    </location>
</feature>
<proteinExistence type="predicted"/>
<feature type="transmembrane region" description="Helical" evidence="10">
    <location>
        <begin position="301"/>
        <end position="318"/>
    </location>
</feature>
<dbReference type="FunFam" id="3.40.50.300:FF:000299">
    <property type="entry name" value="ABC transporter ATP-binding protein/permease"/>
    <property type="match status" value="1"/>
</dbReference>
<dbReference type="SUPFAM" id="SSF52540">
    <property type="entry name" value="P-loop containing nucleoside triphosphate hydrolases"/>
    <property type="match status" value="1"/>
</dbReference>
<evidence type="ECO:0000256" key="2">
    <source>
        <dbReference type="ARBA" id="ARBA00022448"/>
    </source>
</evidence>
<organism evidence="13 14">
    <name type="scientific">Blautia producta</name>
    <dbReference type="NCBI Taxonomy" id="33035"/>
    <lineage>
        <taxon>Bacteria</taxon>
        <taxon>Bacillati</taxon>
        <taxon>Bacillota</taxon>
        <taxon>Clostridia</taxon>
        <taxon>Lachnospirales</taxon>
        <taxon>Lachnospiraceae</taxon>
        <taxon>Blautia</taxon>
    </lineage>
</organism>
<name>A0A4P6LUV0_9FIRM</name>
<dbReference type="InterPro" id="IPR027417">
    <property type="entry name" value="P-loop_NTPase"/>
</dbReference>
<feature type="transmembrane region" description="Helical" evidence="10">
    <location>
        <begin position="411"/>
        <end position="431"/>
    </location>
</feature>
<evidence type="ECO:0000259" key="12">
    <source>
        <dbReference type="PROSITE" id="PS50929"/>
    </source>
</evidence>
<sequence>MEEIFLKGGQVQLTDNPKTAYKVISGHVLVYIVPFQYDKPGRRFLVCEAVEGDTIPSLVWNHEQLGSWRFSLVALEKAHMEILAPADLDGVKVDFSKLMGIRLFSPEEFEEQVVEQYNINIIKEEGYIYATSLEQKSTYEKGLKLIFDMFHKKSKKQHTPESGNKIYDTVAYVCDAMEINIAPFDTIKESCKRKFDISDIGRISHFTSREIALEENWYKKDCGPIIAYKTKGRQPIACIPKGPSKYIAYDILEQKQYVIDDEYAATLEVKGDMIYRPFPNKEITIKDLIKFGFKGAYKRDFVNFGILALLGTLVGLLIPMLNEQLYDKFIPMADKSALIQICMVVLACSVGKLSFTIVKNLATFRSMNSMEYSVQSATYDRLFNLPESFFREYESADLAQRAMGVTTIFQVFADVAIKTLLSAIFSLLYLWRMFSYVKELAKLSLIMVLVFMAVIGFIGYRQLKYEGEKMELDGKISSIMYQFLSGISKIRIAGIENRVLYEYLKPYSESRKINIRKEKMSVWVDTIVGASPVIFSMVLYYIMIKNSVPLSVGAFMGFMTAFGAFSTAMMQVVSSFLDVNSIIPAYERSKPVLCTMPEFEEDTIMPGNLTGDIEVSNLTFSYGGGTDAVLKDLSFHIRAGEYIGIVGSSGCGKSTLLKLLLGFEKPQQGKIFYDGKDIDSMDKRELRKKFGVVLQDGKLISGSIYDNIVITAPSATMKRVEQVVQEVGLENDIQQMPMGLHTVLSENSGTISGGQQQRILIARAVVGKPKVLFFDEATSALDNVTQAMVCESLAKLRSTRMVIAHRLSTVMECDRIFVMDQGRIAEQGSYQELIDKEGLFYQLAKRQMA</sequence>
<dbReference type="Proteomes" id="UP000289794">
    <property type="component" value="Chromosome"/>
</dbReference>
<dbReference type="RefSeq" id="WP_130179591.1">
    <property type="nucleotide sequence ID" value="NZ_CP035945.1"/>
</dbReference>
<dbReference type="InterPro" id="IPR022515">
    <property type="entry name" value="NHPM_micro_ABC2"/>
</dbReference>
<evidence type="ECO:0000256" key="9">
    <source>
        <dbReference type="ARBA" id="ARBA00023136"/>
    </source>
</evidence>
<accession>A0A4P6LUV0</accession>
<dbReference type="InterPro" id="IPR036640">
    <property type="entry name" value="ABC1_TM_sf"/>
</dbReference>
<keyword evidence="8 10" id="KW-1133">Transmembrane helix</keyword>
<keyword evidence="4 10" id="KW-0812">Transmembrane</keyword>
<dbReference type="GO" id="GO:0034040">
    <property type="term" value="F:ATPase-coupled lipid transmembrane transporter activity"/>
    <property type="evidence" value="ECO:0007669"/>
    <property type="project" value="TreeGrafter"/>
</dbReference>
<feature type="domain" description="ABC transporter" evidence="11">
    <location>
        <begin position="613"/>
        <end position="846"/>
    </location>
</feature>
<dbReference type="GO" id="GO:0140359">
    <property type="term" value="F:ABC-type transporter activity"/>
    <property type="evidence" value="ECO:0007669"/>
    <property type="project" value="InterPro"/>
</dbReference>
<dbReference type="PROSITE" id="PS50929">
    <property type="entry name" value="ABC_TM1F"/>
    <property type="match status" value="1"/>
</dbReference>
<evidence type="ECO:0000256" key="1">
    <source>
        <dbReference type="ARBA" id="ARBA00004651"/>
    </source>
</evidence>
<dbReference type="Pfam" id="PF00005">
    <property type="entry name" value="ABC_tran"/>
    <property type="match status" value="1"/>
</dbReference>
<evidence type="ECO:0000256" key="10">
    <source>
        <dbReference type="SAM" id="Phobius"/>
    </source>
</evidence>
<dbReference type="Pfam" id="PF00664">
    <property type="entry name" value="ABC_membrane"/>
    <property type="match status" value="1"/>
</dbReference>
<dbReference type="NCBIfam" id="TIGR03797">
    <property type="entry name" value="NHLM_micro_ABC2"/>
    <property type="match status" value="1"/>
</dbReference>
<keyword evidence="7 13" id="KW-0067">ATP-binding</keyword>